<protein>
    <submittedName>
        <fullName evidence="1">UPF0187-domain-containing protein</fullName>
    </submittedName>
</protein>
<keyword evidence="2" id="KW-1185">Reference proteome</keyword>
<sequence>MQEGYLAPPDPFAPKVRGFWSTFIHGLLATALFRCWHILIFFAAWSTAISVISHTTRNLGIQPTLLTVLGTVLGFVISYRTTSSFERYNEGRRLWSQIILGSRTMARLVWFHVPEAMDLGQPNMSIDERRARVMIEKKTVINLIEAFAVAVKHYLRGEEGIFYEDLYHLTKFLPAYALPPGMPSNIDLHDMPMSPKSNIEPASPVQRRTSQRSFPDRHRSVSHPHIRLSDAGHSPRPPPLAPIVSPSASSPNLSSKAEKPAALSALPMQSEKSARSLGNRSMRDSIDGDGFLLPARNPPKYSYFDLFPFSLLVKVMTSKGREVKGKKGARLRAKLGNRGITHNLPLEISLYLSSYVAALQARKAIDPPTATNIIASLNMLVDALTGLERILTTPIPFSYSIHLWAVTLVYCLFLPFQLWNSLKFVTIPGTVIASFIFFGFLVAGEEIENPFGYDKNDLNLDHFTNNIIRRELLAITGTPAPNPANWAFSVHNDLVFNTYKVGAERVAPEEWVRRGTQNMQAALATPF</sequence>
<name>A0ACB8RZS7_9AGAM</name>
<reference evidence="1" key="1">
    <citation type="submission" date="2021-02" db="EMBL/GenBank/DDBJ databases">
        <authorList>
            <consortium name="DOE Joint Genome Institute"/>
            <person name="Ahrendt S."/>
            <person name="Looney B.P."/>
            <person name="Miyauchi S."/>
            <person name="Morin E."/>
            <person name="Drula E."/>
            <person name="Courty P.E."/>
            <person name="Chicoki N."/>
            <person name="Fauchery L."/>
            <person name="Kohler A."/>
            <person name="Kuo A."/>
            <person name="Labutti K."/>
            <person name="Pangilinan J."/>
            <person name="Lipzen A."/>
            <person name="Riley R."/>
            <person name="Andreopoulos W."/>
            <person name="He G."/>
            <person name="Johnson J."/>
            <person name="Barry K.W."/>
            <person name="Grigoriev I.V."/>
            <person name="Nagy L."/>
            <person name="Hibbett D."/>
            <person name="Henrissat B."/>
            <person name="Matheny P.B."/>
            <person name="Labbe J."/>
            <person name="Martin F."/>
        </authorList>
    </citation>
    <scope>NUCLEOTIDE SEQUENCE</scope>
    <source>
        <strain evidence="1">FP105234-sp</strain>
    </source>
</reference>
<proteinExistence type="predicted"/>
<gene>
    <name evidence="1" type="ORF">FA95DRAFT_1677624</name>
</gene>
<evidence type="ECO:0000313" key="1">
    <source>
        <dbReference type="EMBL" id="KAI0049357.1"/>
    </source>
</evidence>
<reference evidence="1" key="2">
    <citation type="journal article" date="2022" name="New Phytol.">
        <title>Evolutionary transition to the ectomycorrhizal habit in the genomes of a hyperdiverse lineage of mushroom-forming fungi.</title>
        <authorList>
            <person name="Looney B."/>
            <person name="Miyauchi S."/>
            <person name="Morin E."/>
            <person name="Drula E."/>
            <person name="Courty P.E."/>
            <person name="Kohler A."/>
            <person name="Kuo A."/>
            <person name="LaButti K."/>
            <person name="Pangilinan J."/>
            <person name="Lipzen A."/>
            <person name="Riley R."/>
            <person name="Andreopoulos W."/>
            <person name="He G."/>
            <person name="Johnson J."/>
            <person name="Nolan M."/>
            <person name="Tritt A."/>
            <person name="Barry K.W."/>
            <person name="Grigoriev I.V."/>
            <person name="Nagy L.G."/>
            <person name="Hibbett D."/>
            <person name="Henrissat B."/>
            <person name="Matheny P.B."/>
            <person name="Labbe J."/>
            <person name="Martin F.M."/>
        </authorList>
    </citation>
    <scope>NUCLEOTIDE SEQUENCE</scope>
    <source>
        <strain evidence="1">FP105234-sp</strain>
    </source>
</reference>
<dbReference type="EMBL" id="MU275874">
    <property type="protein sequence ID" value="KAI0049357.1"/>
    <property type="molecule type" value="Genomic_DNA"/>
</dbReference>
<accession>A0ACB8RZS7</accession>
<organism evidence="1 2">
    <name type="scientific">Auriscalpium vulgare</name>
    <dbReference type="NCBI Taxonomy" id="40419"/>
    <lineage>
        <taxon>Eukaryota</taxon>
        <taxon>Fungi</taxon>
        <taxon>Dikarya</taxon>
        <taxon>Basidiomycota</taxon>
        <taxon>Agaricomycotina</taxon>
        <taxon>Agaricomycetes</taxon>
        <taxon>Russulales</taxon>
        <taxon>Auriscalpiaceae</taxon>
        <taxon>Auriscalpium</taxon>
    </lineage>
</organism>
<evidence type="ECO:0000313" key="2">
    <source>
        <dbReference type="Proteomes" id="UP000814033"/>
    </source>
</evidence>
<dbReference type="Proteomes" id="UP000814033">
    <property type="component" value="Unassembled WGS sequence"/>
</dbReference>
<comment type="caution">
    <text evidence="1">The sequence shown here is derived from an EMBL/GenBank/DDBJ whole genome shotgun (WGS) entry which is preliminary data.</text>
</comment>